<dbReference type="InterPro" id="IPR050682">
    <property type="entry name" value="ModA/WtpA"/>
</dbReference>
<evidence type="ECO:0000256" key="2">
    <source>
        <dbReference type="ARBA" id="ARBA00022723"/>
    </source>
</evidence>
<gene>
    <name evidence="6" type="primary">modA</name>
    <name evidence="6" type="ORF">JIN87_17560</name>
</gene>
<evidence type="ECO:0000313" key="6">
    <source>
        <dbReference type="EMBL" id="MBK1878692.1"/>
    </source>
</evidence>
<keyword evidence="4" id="KW-0500">Molybdenum</keyword>
<organism evidence="6 7">
    <name type="scientific">Pelagicoccus mobilis</name>
    <dbReference type="NCBI Taxonomy" id="415221"/>
    <lineage>
        <taxon>Bacteria</taxon>
        <taxon>Pseudomonadati</taxon>
        <taxon>Verrucomicrobiota</taxon>
        <taxon>Opitutia</taxon>
        <taxon>Puniceicoccales</taxon>
        <taxon>Pelagicoccaceae</taxon>
        <taxon>Pelagicoccus</taxon>
    </lineage>
</organism>
<dbReference type="PROSITE" id="PS51257">
    <property type="entry name" value="PROKAR_LIPOPROTEIN"/>
    <property type="match status" value="1"/>
</dbReference>
<dbReference type="NCBIfam" id="TIGR01256">
    <property type="entry name" value="modA"/>
    <property type="match status" value="1"/>
</dbReference>
<sequence>MLSFLRIRNALMLALCCAALLGCGKRTQNSHKTLTVFVAASLTDVIQEIGRSYTNDNGIELVYNFAGTGALARQLIASPKADLFISADPVWMEKLAQAGRVDSTSIYPLLSNQLVLIAHQKAEETAASIQNLCEASFSYLAIGDPSYVPAGNYAKRVLESVSCPERGSLWDSIQAEGRLSPCPDVRAALAQVAGSKDVLGIVYRTDALARSEEVKILSELPQPTEEPILYPAAVLNSTAQPSEASRFLSYLQGPNARQIFESAGFVVTPGK</sequence>
<dbReference type="Pfam" id="PF13531">
    <property type="entry name" value="SBP_bac_11"/>
    <property type="match status" value="1"/>
</dbReference>
<evidence type="ECO:0000256" key="3">
    <source>
        <dbReference type="ARBA" id="ARBA00022729"/>
    </source>
</evidence>
<evidence type="ECO:0000313" key="7">
    <source>
        <dbReference type="Proteomes" id="UP000617628"/>
    </source>
</evidence>
<dbReference type="PANTHER" id="PTHR30632:SF0">
    <property type="entry name" value="SULFATE-BINDING PROTEIN"/>
    <property type="match status" value="1"/>
</dbReference>
<feature type="binding site" evidence="4">
    <location>
        <position position="150"/>
    </location>
    <ligand>
        <name>molybdate</name>
        <dbReference type="ChEBI" id="CHEBI:36264"/>
    </ligand>
</feature>
<dbReference type="PANTHER" id="PTHR30632">
    <property type="entry name" value="MOLYBDATE-BINDING PERIPLASMIC PROTEIN"/>
    <property type="match status" value="1"/>
</dbReference>
<dbReference type="RefSeq" id="WP_200356904.1">
    <property type="nucleotide sequence ID" value="NZ_JAENIL010000034.1"/>
</dbReference>
<feature type="binding site" evidence="4">
    <location>
        <position position="203"/>
    </location>
    <ligand>
        <name>molybdate</name>
        <dbReference type="ChEBI" id="CHEBI:36264"/>
    </ligand>
</feature>
<dbReference type="Gene3D" id="3.40.190.10">
    <property type="entry name" value="Periplasmic binding protein-like II"/>
    <property type="match status" value="2"/>
</dbReference>
<dbReference type="GO" id="GO:0015689">
    <property type="term" value="P:molybdate ion transport"/>
    <property type="evidence" value="ECO:0007669"/>
    <property type="project" value="InterPro"/>
</dbReference>
<dbReference type="GO" id="GO:0046872">
    <property type="term" value="F:metal ion binding"/>
    <property type="evidence" value="ECO:0007669"/>
    <property type="project" value="UniProtKB-KW"/>
</dbReference>
<evidence type="ECO:0000256" key="1">
    <source>
        <dbReference type="ARBA" id="ARBA00009175"/>
    </source>
</evidence>
<keyword evidence="7" id="KW-1185">Reference proteome</keyword>
<keyword evidence="2 4" id="KW-0479">Metal-binding</keyword>
<name>A0A934VQT9_9BACT</name>
<comment type="similarity">
    <text evidence="1">Belongs to the bacterial solute-binding protein ModA family.</text>
</comment>
<dbReference type="GO" id="GO:0030973">
    <property type="term" value="F:molybdate ion binding"/>
    <property type="evidence" value="ECO:0007669"/>
    <property type="project" value="TreeGrafter"/>
</dbReference>
<dbReference type="SUPFAM" id="SSF53850">
    <property type="entry name" value="Periplasmic binding protein-like II"/>
    <property type="match status" value="1"/>
</dbReference>
<protein>
    <submittedName>
        <fullName evidence="6">Molybdate ABC transporter substrate-binding protein</fullName>
    </submittedName>
</protein>
<dbReference type="InterPro" id="IPR005950">
    <property type="entry name" value="ModA"/>
</dbReference>
<dbReference type="Proteomes" id="UP000617628">
    <property type="component" value="Unassembled WGS sequence"/>
</dbReference>
<feature type="binding site" evidence="4">
    <location>
        <position position="185"/>
    </location>
    <ligand>
        <name>molybdate</name>
        <dbReference type="ChEBI" id="CHEBI:36264"/>
    </ligand>
</feature>
<feature type="binding site" evidence="4">
    <location>
        <position position="41"/>
    </location>
    <ligand>
        <name>molybdate</name>
        <dbReference type="ChEBI" id="CHEBI:36264"/>
    </ligand>
</feature>
<evidence type="ECO:0000256" key="4">
    <source>
        <dbReference type="PIRSR" id="PIRSR004846-1"/>
    </source>
</evidence>
<reference evidence="6" key="1">
    <citation type="submission" date="2021-01" db="EMBL/GenBank/DDBJ databases">
        <title>Modified the classification status of verrucomicrobia.</title>
        <authorList>
            <person name="Feng X."/>
        </authorList>
    </citation>
    <scope>NUCLEOTIDE SEQUENCE</scope>
    <source>
        <strain evidence="6">KCTC 13126</strain>
    </source>
</reference>
<accession>A0A934VQT9</accession>
<keyword evidence="3 5" id="KW-0732">Signal</keyword>
<evidence type="ECO:0000256" key="5">
    <source>
        <dbReference type="SAM" id="SignalP"/>
    </source>
</evidence>
<dbReference type="EMBL" id="JAENIL010000034">
    <property type="protein sequence ID" value="MBK1878692.1"/>
    <property type="molecule type" value="Genomic_DNA"/>
</dbReference>
<proteinExistence type="inferred from homology"/>
<dbReference type="PIRSF" id="PIRSF004846">
    <property type="entry name" value="ModA"/>
    <property type="match status" value="1"/>
</dbReference>
<feature type="signal peptide" evidence="5">
    <location>
        <begin position="1"/>
        <end position="21"/>
    </location>
</feature>
<dbReference type="AlphaFoldDB" id="A0A934VQT9"/>
<comment type="caution">
    <text evidence="6">The sequence shown here is derived from an EMBL/GenBank/DDBJ whole genome shotgun (WGS) entry which is preliminary data.</text>
</comment>
<feature type="chain" id="PRO_5037750488" evidence="5">
    <location>
        <begin position="22"/>
        <end position="271"/>
    </location>
</feature>
<feature type="binding site" evidence="4">
    <location>
        <position position="68"/>
    </location>
    <ligand>
        <name>molybdate</name>
        <dbReference type="ChEBI" id="CHEBI:36264"/>
    </ligand>
</feature>